<keyword evidence="7" id="KW-0732">Signal</keyword>
<dbReference type="EMBL" id="JABEND010000002">
    <property type="protein sequence ID" value="NNG35028.1"/>
    <property type="molecule type" value="Genomic_DNA"/>
</dbReference>
<feature type="chain" id="PRO_5039284339" evidence="7">
    <location>
        <begin position="34"/>
        <end position="219"/>
    </location>
</feature>
<dbReference type="Gene3D" id="3.40.30.10">
    <property type="entry name" value="Glutaredoxin"/>
    <property type="match status" value="1"/>
</dbReference>
<dbReference type="InterPro" id="IPR050553">
    <property type="entry name" value="Thioredoxin_ResA/DsbE_sf"/>
</dbReference>
<feature type="signal peptide" evidence="7">
    <location>
        <begin position="1"/>
        <end position="33"/>
    </location>
</feature>
<dbReference type="InterPro" id="IPR013740">
    <property type="entry name" value="Redoxin"/>
</dbReference>
<dbReference type="GO" id="GO:0030313">
    <property type="term" value="C:cell envelope"/>
    <property type="evidence" value="ECO:0007669"/>
    <property type="project" value="UniProtKB-SubCell"/>
</dbReference>
<accession>A0A849A7E3</accession>
<dbReference type="RefSeq" id="WP_171198667.1">
    <property type="nucleotide sequence ID" value="NZ_JABEND010000002.1"/>
</dbReference>
<evidence type="ECO:0000313" key="9">
    <source>
        <dbReference type="EMBL" id="NNG35028.1"/>
    </source>
</evidence>
<evidence type="ECO:0000256" key="4">
    <source>
        <dbReference type="ARBA" id="ARBA00023157"/>
    </source>
</evidence>
<dbReference type="GO" id="GO:0017004">
    <property type="term" value="P:cytochrome complex assembly"/>
    <property type="evidence" value="ECO:0007669"/>
    <property type="project" value="UniProtKB-KW"/>
</dbReference>
<comment type="subcellular location">
    <subcellularLocation>
        <location evidence="1">Cell envelope</location>
    </subcellularLocation>
</comment>
<dbReference type="PANTHER" id="PTHR42852">
    <property type="entry name" value="THIOL:DISULFIDE INTERCHANGE PROTEIN DSBE"/>
    <property type="match status" value="1"/>
</dbReference>
<evidence type="ECO:0000256" key="5">
    <source>
        <dbReference type="ARBA" id="ARBA00023284"/>
    </source>
</evidence>
<reference evidence="9 10" key="1">
    <citation type="submission" date="2020-05" db="EMBL/GenBank/DDBJ databases">
        <title>Nakamurella sp. DB0629 isolated from air conditioner.</title>
        <authorList>
            <person name="Kim D.H."/>
            <person name="Kim D.-U."/>
        </authorList>
    </citation>
    <scope>NUCLEOTIDE SEQUENCE [LARGE SCALE GENOMIC DNA]</scope>
    <source>
        <strain evidence="9 10">DB0629</strain>
    </source>
</reference>
<keyword evidence="10" id="KW-1185">Reference proteome</keyword>
<dbReference type="SUPFAM" id="SSF52833">
    <property type="entry name" value="Thioredoxin-like"/>
    <property type="match status" value="1"/>
</dbReference>
<evidence type="ECO:0000256" key="1">
    <source>
        <dbReference type="ARBA" id="ARBA00004196"/>
    </source>
</evidence>
<organism evidence="9 10">
    <name type="scientific">Nakamurella aerolata</name>
    <dbReference type="NCBI Taxonomy" id="1656892"/>
    <lineage>
        <taxon>Bacteria</taxon>
        <taxon>Bacillati</taxon>
        <taxon>Actinomycetota</taxon>
        <taxon>Actinomycetes</taxon>
        <taxon>Nakamurellales</taxon>
        <taxon>Nakamurellaceae</taxon>
        <taxon>Nakamurella</taxon>
    </lineage>
</organism>
<dbReference type="InterPro" id="IPR036249">
    <property type="entry name" value="Thioredoxin-like_sf"/>
</dbReference>
<evidence type="ECO:0000256" key="7">
    <source>
        <dbReference type="SAM" id="SignalP"/>
    </source>
</evidence>
<keyword evidence="3" id="KW-0812">Transmembrane</keyword>
<evidence type="ECO:0000256" key="2">
    <source>
        <dbReference type="ARBA" id="ARBA00022748"/>
    </source>
</evidence>
<evidence type="ECO:0000313" key="10">
    <source>
        <dbReference type="Proteomes" id="UP000562984"/>
    </source>
</evidence>
<keyword evidence="5" id="KW-0676">Redox-active center</keyword>
<dbReference type="CDD" id="cd02966">
    <property type="entry name" value="TlpA_like_family"/>
    <property type="match status" value="1"/>
</dbReference>
<dbReference type="PANTHER" id="PTHR42852:SF6">
    <property type="entry name" value="THIOL:DISULFIDE INTERCHANGE PROTEIN DSBE"/>
    <property type="match status" value="1"/>
</dbReference>
<proteinExistence type="predicted"/>
<keyword evidence="4" id="KW-1015">Disulfide bond</keyword>
<dbReference type="GO" id="GO:0016491">
    <property type="term" value="F:oxidoreductase activity"/>
    <property type="evidence" value="ECO:0007669"/>
    <property type="project" value="InterPro"/>
</dbReference>
<dbReference type="Pfam" id="PF08534">
    <property type="entry name" value="Redoxin"/>
    <property type="match status" value="1"/>
</dbReference>
<evidence type="ECO:0000256" key="6">
    <source>
        <dbReference type="SAM" id="MobiDB-lite"/>
    </source>
</evidence>
<sequence length="219" mass="22908">MSHRKAARTPRIAAALLAVLGLLLAGCSGNSVSADGTFALVSPGGKSEFSYPQGERKPLGEIAGPAVDSDKRISVADYPGKVVVLNFWGAWCSPCRGEADDLATAAKLTANDGVQFIGINVREASKQAAADFEKSFGVPYPSIFDQQARTLLSIRGFPATAIPSTIVLDRQHRVAYVKLGAFDNPAPLVETLKKIAAEQPPAGEAVPANPAPSQAVPTR</sequence>
<gene>
    <name evidence="9" type="ORF">HKD39_04735</name>
</gene>
<dbReference type="AlphaFoldDB" id="A0A849A7E3"/>
<dbReference type="Proteomes" id="UP000562984">
    <property type="component" value="Unassembled WGS sequence"/>
</dbReference>
<feature type="region of interest" description="Disordered" evidence="6">
    <location>
        <begin position="199"/>
        <end position="219"/>
    </location>
</feature>
<dbReference type="InterPro" id="IPR013766">
    <property type="entry name" value="Thioredoxin_domain"/>
</dbReference>
<evidence type="ECO:0000256" key="3">
    <source>
        <dbReference type="ARBA" id="ARBA00022968"/>
    </source>
</evidence>
<keyword evidence="2" id="KW-0201">Cytochrome c-type biogenesis</keyword>
<comment type="caution">
    <text evidence="9">The sequence shown here is derived from an EMBL/GenBank/DDBJ whole genome shotgun (WGS) entry which is preliminary data.</text>
</comment>
<dbReference type="PROSITE" id="PS51257">
    <property type="entry name" value="PROKAR_LIPOPROTEIN"/>
    <property type="match status" value="1"/>
</dbReference>
<keyword evidence="3" id="KW-0735">Signal-anchor</keyword>
<protein>
    <submittedName>
        <fullName evidence="9">TlpA family protein disulfide reductase</fullName>
    </submittedName>
</protein>
<name>A0A849A7E3_9ACTN</name>
<dbReference type="PROSITE" id="PS51352">
    <property type="entry name" value="THIOREDOXIN_2"/>
    <property type="match status" value="1"/>
</dbReference>
<feature type="domain" description="Thioredoxin" evidence="8">
    <location>
        <begin position="51"/>
        <end position="197"/>
    </location>
</feature>
<evidence type="ECO:0000259" key="8">
    <source>
        <dbReference type="PROSITE" id="PS51352"/>
    </source>
</evidence>